<evidence type="ECO:0000313" key="1">
    <source>
        <dbReference type="EMBL" id="SBS88432.1"/>
    </source>
</evidence>
<accession>A0A1A8W6K5</accession>
<evidence type="ECO:0000313" key="3">
    <source>
        <dbReference type="Proteomes" id="UP000078597"/>
    </source>
</evidence>
<dbReference type="VEuPathDB" id="PlasmoDB:PmUG01_12052800"/>
<organism evidence="1 3">
    <name type="scientific">Plasmodium malariae</name>
    <dbReference type="NCBI Taxonomy" id="5858"/>
    <lineage>
        <taxon>Eukaryota</taxon>
        <taxon>Sar</taxon>
        <taxon>Alveolata</taxon>
        <taxon>Apicomplexa</taxon>
        <taxon>Aconoidasida</taxon>
        <taxon>Haemosporida</taxon>
        <taxon>Plasmodiidae</taxon>
        <taxon>Plasmodium</taxon>
        <taxon>Plasmodium (Plasmodium)</taxon>
    </lineage>
</organism>
<evidence type="ECO:0000313" key="2">
    <source>
        <dbReference type="EMBL" id="SCO93931.1"/>
    </source>
</evidence>
<dbReference type="OMA" id="LFYKEMY"/>
<reference evidence="3" key="1">
    <citation type="submission" date="2016-05" db="EMBL/GenBank/DDBJ databases">
        <authorList>
            <person name="Naeem Raeece"/>
        </authorList>
    </citation>
    <scope>NUCLEOTIDE SEQUENCE [LARGE SCALE GENOMIC DNA]</scope>
</reference>
<dbReference type="Proteomes" id="UP000219813">
    <property type="component" value="Chromosome 12"/>
</dbReference>
<dbReference type="Proteomes" id="UP000078597">
    <property type="component" value="Unassembled WGS sequence"/>
</dbReference>
<dbReference type="RefSeq" id="XP_028863208.1">
    <property type="nucleotide sequence ID" value="XM_029006750.1"/>
</dbReference>
<keyword evidence="4" id="KW-1185">Reference proteome</keyword>
<dbReference type="KEGG" id="pmal:PMUG01_12052800"/>
<sequence>MKIVNAPRGGKTVFAISLFPYKCSCDIIKTFLTRATSLFYKNCKRKFSLINAQDNIVVKGLNEKNESVYVRHEKEIKEVRELFIADESSECSSTKSVYDHRNNNTREEVKEKLLTENLKKYNLFNIYLDKIRKPARTKKRKIININSVKHFDDCIYLFNLSSLLIYTKNKYVLYKRKKCVHPSDDYFINFFKIFVQLNIILNNFFCNKNEIKCNEWFTHTFQPYLNNIPFVKNSIVEEKYNEDFYLKILQIIKIINQIKFFKILKNINIDNLQNCLKRPNERSQLLIWKKKEENFFPNEHKNELFYEYMRSTHDEEEYNMKTDLNFVNRLKIFDDNFGVLHGIENYFNYSSYKEDQDKKKIKKKNESFLNEEEKNAHYYHVDIPTENVNSCLYNYFNKDQNVAKCTEMYRNKDAFTNCEQAHNKNKNDDNSNCYLSLVRGYSYILKNLIKYLNDDCLVRLFVYCATMYDKKYHQDNEILLFYKEMYEKIKKMKNITNKNLAYILNACNYYIKEENVLLIKNLQKQILFSTTYVKNNNKKKLNIYNIAPSHLENIIYTFSKNKIRQKEIFILFSEIVKEKCNGFSCVTSINILSSFTMLNYESLIFDFLYEKIKRFDIITLMMCKGTNIIKLVNTLLQIEERNFTRFNNNLIPTQRGDILLCNTCYSGNCENEDHYVETEKESVFPTVKYIKSALTDRSVYVTLILALLYELKMFKRNNCGSGTQEYTILNIYKKLLRLQIICVKNKTDFSFLKNIFKKNYSSFNITQFDKFFVFSFINLNMDKINFHKLIFTLLTYNNLISEANFTNKYTKKKIKFI</sequence>
<dbReference type="AlphaFoldDB" id="A0A1A8W6K5"/>
<proteinExistence type="predicted"/>
<dbReference type="EMBL" id="FLQW01001212">
    <property type="protein sequence ID" value="SBS88432.1"/>
    <property type="molecule type" value="Genomic_DNA"/>
</dbReference>
<evidence type="ECO:0000313" key="4">
    <source>
        <dbReference type="Proteomes" id="UP000219813"/>
    </source>
</evidence>
<dbReference type="EMBL" id="LT594633">
    <property type="protein sequence ID" value="SCO93931.1"/>
    <property type="molecule type" value="Genomic_DNA"/>
</dbReference>
<dbReference type="GeneID" id="39870517"/>
<reference evidence="1" key="2">
    <citation type="submission" date="2016-05" db="EMBL/GenBank/DDBJ databases">
        <authorList>
            <person name="Lavstsen T."/>
            <person name="Jespersen J.S."/>
        </authorList>
    </citation>
    <scope>NUCLEOTIDE SEQUENCE [LARGE SCALE GENOMIC DNA]</scope>
</reference>
<dbReference type="OrthoDB" id="392692at2759"/>
<reference evidence="2 4" key="3">
    <citation type="submission" date="2016-06" db="EMBL/GenBank/DDBJ databases">
        <authorList>
            <consortium name="Pathogen Informatics"/>
        </authorList>
    </citation>
    <scope>NUCLEOTIDE SEQUENCE [LARGE SCALE GENOMIC DNA]</scope>
</reference>
<gene>
    <name evidence="2" type="primary">PmUG01_12052800</name>
    <name evidence="1" type="ORF">PMALA_022610</name>
    <name evidence="2" type="ORF">PMUG01_12052800</name>
</gene>
<protein>
    <submittedName>
        <fullName evidence="1">Uncharacterized protein</fullName>
    </submittedName>
</protein>
<name>A0A1A8W6K5_PLAMA</name>